<dbReference type="Proteomes" id="UP000604825">
    <property type="component" value="Unassembled WGS sequence"/>
</dbReference>
<name>A0A811PSV5_9POAL</name>
<keyword evidence="2" id="KW-1133">Transmembrane helix</keyword>
<accession>A0A811PSV5</accession>
<feature type="region of interest" description="Disordered" evidence="1">
    <location>
        <begin position="25"/>
        <end position="46"/>
    </location>
</feature>
<evidence type="ECO:0000256" key="1">
    <source>
        <dbReference type="SAM" id="MobiDB-lite"/>
    </source>
</evidence>
<dbReference type="Pfam" id="PF07797">
    <property type="entry name" value="DUF1639"/>
    <property type="match status" value="1"/>
</dbReference>
<evidence type="ECO:0000256" key="2">
    <source>
        <dbReference type="SAM" id="Phobius"/>
    </source>
</evidence>
<dbReference type="AlphaFoldDB" id="A0A811PSV5"/>
<organism evidence="3 4">
    <name type="scientific">Miscanthus lutarioriparius</name>
    <dbReference type="NCBI Taxonomy" id="422564"/>
    <lineage>
        <taxon>Eukaryota</taxon>
        <taxon>Viridiplantae</taxon>
        <taxon>Streptophyta</taxon>
        <taxon>Embryophyta</taxon>
        <taxon>Tracheophyta</taxon>
        <taxon>Spermatophyta</taxon>
        <taxon>Magnoliopsida</taxon>
        <taxon>Liliopsida</taxon>
        <taxon>Poales</taxon>
        <taxon>Poaceae</taxon>
        <taxon>PACMAD clade</taxon>
        <taxon>Panicoideae</taxon>
        <taxon>Andropogonodae</taxon>
        <taxon>Andropogoneae</taxon>
        <taxon>Saccharinae</taxon>
        <taxon>Miscanthus</taxon>
    </lineage>
</organism>
<keyword evidence="2" id="KW-0812">Transmembrane</keyword>
<comment type="caution">
    <text evidence="3">The sequence shown here is derived from an EMBL/GenBank/DDBJ whole genome shotgun (WGS) entry which is preliminary data.</text>
</comment>
<proteinExistence type="predicted"/>
<sequence>MSSNPQIIVQALCAIAPKPNTCQPLTDGPKEAPTLENTGGTMPRQSLRLRRGKDGHLGIISLKLIDEEISEDLYAMTGELPHEHPHRRLAQTQTMLNVSLCPLILLISFLPSID</sequence>
<keyword evidence="2" id="KW-0472">Membrane</keyword>
<dbReference type="OrthoDB" id="769821at2759"/>
<dbReference type="EMBL" id="CAJGYO010000007">
    <property type="protein sequence ID" value="CAD6247672.1"/>
    <property type="molecule type" value="Genomic_DNA"/>
</dbReference>
<dbReference type="InterPro" id="IPR012438">
    <property type="entry name" value="DUF1639"/>
</dbReference>
<gene>
    <name evidence="3" type="ORF">NCGR_LOCUS31853</name>
</gene>
<evidence type="ECO:0000313" key="4">
    <source>
        <dbReference type="Proteomes" id="UP000604825"/>
    </source>
</evidence>
<protein>
    <submittedName>
        <fullName evidence="3">Uncharacterized protein</fullName>
    </submittedName>
</protein>
<keyword evidence="4" id="KW-1185">Reference proteome</keyword>
<reference evidence="3" key="1">
    <citation type="submission" date="2020-10" db="EMBL/GenBank/DDBJ databases">
        <authorList>
            <person name="Han B."/>
            <person name="Lu T."/>
            <person name="Zhao Q."/>
            <person name="Huang X."/>
            <person name="Zhao Y."/>
        </authorList>
    </citation>
    <scope>NUCLEOTIDE SEQUENCE</scope>
</reference>
<feature type="transmembrane region" description="Helical" evidence="2">
    <location>
        <begin position="94"/>
        <end position="113"/>
    </location>
</feature>
<evidence type="ECO:0000313" key="3">
    <source>
        <dbReference type="EMBL" id="CAD6247672.1"/>
    </source>
</evidence>
<feature type="compositionally biased region" description="Polar residues" evidence="1">
    <location>
        <begin position="35"/>
        <end position="44"/>
    </location>
</feature>